<proteinExistence type="predicted"/>
<dbReference type="AlphaFoldDB" id="A0A1H0NUU0"/>
<dbReference type="Pfam" id="PF08889">
    <property type="entry name" value="WbqC"/>
    <property type="match status" value="1"/>
</dbReference>
<dbReference type="STRING" id="94869.SAMN04488529_101958"/>
<keyword evidence="2" id="KW-1185">Reference proteome</keyword>
<dbReference type="Proteomes" id="UP000198597">
    <property type="component" value="Unassembled WGS sequence"/>
</dbReference>
<organism evidence="1 2">
    <name type="scientific">Clostridium gasigenes</name>
    <dbReference type="NCBI Taxonomy" id="94869"/>
    <lineage>
        <taxon>Bacteria</taxon>
        <taxon>Bacillati</taxon>
        <taxon>Bacillota</taxon>
        <taxon>Clostridia</taxon>
        <taxon>Eubacteriales</taxon>
        <taxon>Clostridiaceae</taxon>
        <taxon>Clostridium</taxon>
    </lineage>
</organism>
<dbReference type="EMBL" id="FNJM01000001">
    <property type="protein sequence ID" value="SDO96225.1"/>
    <property type="molecule type" value="Genomic_DNA"/>
</dbReference>
<evidence type="ECO:0000313" key="2">
    <source>
        <dbReference type="Proteomes" id="UP000198597"/>
    </source>
</evidence>
<name>A0A1H0NUU0_9CLOT</name>
<sequence length="228" mass="26929">MRKIAILQSNYIPWKGVFDMINQVDTFVFLEDVQYTEHDWRNRNKILVGKEEKWITVPIMNSGRRGQKIYEAEINKNINWQRKHYNAFKLNYSKSKYYKDYEWILDELYLKREWTNLSELNIYSTKLISKVLGIKTEFINSVDLDAKGIKDDKVIEICKKLDATTYLSGPAGKGYIVTQKFSNNNIALEYMDYKYPEYKQIKGSFVTHGVTVLDLIFNCGENSSLYIF</sequence>
<dbReference type="OrthoDB" id="3611744at2"/>
<dbReference type="InterPro" id="IPR014985">
    <property type="entry name" value="WbqC"/>
</dbReference>
<dbReference type="RefSeq" id="WP_089966330.1">
    <property type="nucleotide sequence ID" value="NZ_FNJM01000001.1"/>
</dbReference>
<protein>
    <submittedName>
        <fullName evidence="1">WbqC-like protein family protein</fullName>
    </submittedName>
</protein>
<gene>
    <name evidence="1" type="ORF">SAMN04488529_101958</name>
</gene>
<reference evidence="1 2" key="1">
    <citation type="submission" date="2016-10" db="EMBL/GenBank/DDBJ databases">
        <authorList>
            <person name="de Groot N.N."/>
        </authorList>
    </citation>
    <scope>NUCLEOTIDE SEQUENCE [LARGE SCALE GENOMIC DNA]</scope>
    <source>
        <strain evidence="1 2">DSM 12272</strain>
    </source>
</reference>
<accession>A0A1H0NUU0</accession>
<evidence type="ECO:0000313" key="1">
    <source>
        <dbReference type="EMBL" id="SDO96225.1"/>
    </source>
</evidence>